<dbReference type="PRINTS" id="PR00344">
    <property type="entry name" value="BCTRLSENSOR"/>
</dbReference>
<dbReference type="EMBL" id="CP124543">
    <property type="protein sequence ID" value="WGV24134.1"/>
    <property type="molecule type" value="Genomic_DNA"/>
</dbReference>
<dbReference type="PROSITE" id="PS50894">
    <property type="entry name" value="HPT"/>
    <property type="match status" value="1"/>
</dbReference>
<evidence type="ECO:0000256" key="7">
    <source>
        <dbReference type="PROSITE-ProRule" id="PRU00110"/>
    </source>
</evidence>
<dbReference type="EC" id="2.7.13.3" evidence="2"/>
<keyword evidence="15" id="KW-1185">Reference proteome</keyword>
<dbReference type="CDD" id="cd00088">
    <property type="entry name" value="HPT"/>
    <property type="match status" value="1"/>
</dbReference>
<dbReference type="SMART" id="SM00073">
    <property type="entry name" value="HPT"/>
    <property type="match status" value="1"/>
</dbReference>
<dbReference type="GO" id="GO:0005737">
    <property type="term" value="C:cytoplasm"/>
    <property type="evidence" value="ECO:0007669"/>
    <property type="project" value="InterPro"/>
</dbReference>
<dbReference type="Proteomes" id="UP001223520">
    <property type="component" value="Chromosome"/>
</dbReference>
<feature type="domain" description="Histidine kinase" evidence="10">
    <location>
        <begin position="431"/>
        <end position="665"/>
    </location>
</feature>
<dbReference type="AlphaFoldDB" id="A0AAJ6P7V4"/>
<dbReference type="SUPFAM" id="SSF47384">
    <property type="entry name" value="Homodimeric domain of signal transducing histidine kinase"/>
    <property type="match status" value="1"/>
</dbReference>
<evidence type="ECO:0000259" key="13">
    <source>
        <dbReference type="PROSITE" id="PS50894"/>
    </source>
</evidence>
<feature type="coiled-coil region" evidence="9">
    <location>
        <begin position="363"/>
        <end position="397"/>
    </location>
</feature>
<dbReference type="PANTHER" id="PTHR43395">
    <property type="entry name" value="SENSOR HISTIDINE KINASE CHEA"/>
    <property type="match status" value="1"/>
</dbReference>
<feature type="modified residue" description="Phosphohistidine" evidence="7">
    <location>
        <position position="49"/>
    </location>
</feature>
<comment type="catalytic activity">
    <reaction evidence="1">
        <text>ATP + protein L-histidine = ADP + protein N-phospho-L-histidine.</text>
        <dbReference type="EC" id="2.7.13.3"/>
    </reaction>
</comment>
<proteinExistence type="predicted"/>
<dbReference type="SUPFAM" id="SSF50341">
    <property type="entry name" value="CheW-like"/>
    <property type="match status" value="1"/>
</dbReference>
<evidence type="ECO:0000256" key="3">
    <source>
        <dbReference type="ARBA" id="ARBA00022553"/>
    </source>
</evidence>
<dbReference type="InterPro" id="IPR037006">
    <property type="entry name" value="CheA-like_homodim_sf"/>
</dbReference>
<evidence type="ECO:0000256" key="9">
    <source>
        <dbReference type="SAM" id="Coils"/>
    </source>
</evidence>
<dbReference type="InterPro" id="IPR005467">
    <property type="entry name" value="His_kinase_dom"/>
</dbReference>
<dbReference type="Gene3D" id="2.30.30.40">
    <property type="entry name" value="SH3 Domains"/>
    <property type="match status" value="1"/>
</dbReference>
<dbReference type="SMART" id="SM00260">
    <property type="entry name" value="CheW"/>
    <property type="match status" value="1"/>
</dbReference>
<evidence type="ECO:0000256" key="5">
    <source>
        <dbReference type="ARBA" id="ARBA00022777"/>
    </source>
</evidence>
<dbReference type="Pfam" id="PF00072">
    <property type="entry name" value="Response_reg"/>
    <property type="match status" value="1"/>
</dbReference>
<dbReference type="SMART" id="SM00448">
    <property type="entry name" value="REC"/>
    <property type="match status" value="1"/>
</dbReference>
<organism evidence="14 15">
    <name type="scientific">Halotia branconii CENA392</name>
    <dbReference type="NCBI Taxonomy" id="1539056"/>
    <lineage>
        <taxon>Bacteria</taxon>
        <taxon>Bacillati</taxon>
        <taxon>Cyanobacteriota</taxon>
        <taxon>Cyanophyceae</taxon>
        <taxon>Nostocales</taxon>
        <taxon>Nodulariaceae</taxon>
        <taxon>Halotia</taxon>
    </lineage>
</organism>
<keyword evidence="3 8" id="KW-0597">Phosphoprotein</keyword>
<evidence type="ECO:0000259" key="11">
    <source>
        <dbReference type="PROSITE" id="PS50110"/>
    </source>
</evidence>
<evidence type="ECO:0000259" key="10">
    <source>
        <dbReference type="PROSITE" id="PS50109"/>
    </source>
</evidence>
<dbReference type="Pfam" id="PF02518">
    <property type="entry name" value="HATPase_c"/>
    <property type="match status" value="1"/>
</dbReference>
<dbReference type="SMART" id="SM01231">
    <property type="entry name" value="H-kinase_dim"/>
    <property type="match status" value="1"/>
</dbReference>
<feature type="domain" description="Response regulatory" evidence="11">
    <location>
        <begin position="847"/>
        <end position="964"/>
    </location>
</feature>
<dbReference type="PROSITE" id="PS50110">
    <property type="entry name" value="RESPONSE_REGULATORY"/>
    <property type="match status" value="1"/>
</dbReference>
<evidence type="ECO:0000256" key="1">
    <source>
        <dbReference type="ARBA" id="ARBA00000085"/>
    </source>
</evidence>
<dbReference type="InterPro" id="IPR004358">
    <property type="entry name" value="Sig_transdc_His_kin-like_C"/>
</dbReference>
<dbReference type="SUPFAM" id="SSF47226">
    <property type="entry name" value="Histidine-containing phosphotransfer domain, HPT domain"/>
    <property type="match status" value="1"/>
</dbReference>
<gene>
    <name evidence="14" type="ORF">QI031_20320</name>
</gene>
<evidence type="ECO:0000256" key="6">
    <source>
        <dbReference type="ARBA" id="ARBA00023012"/>
    </source>
</evidence>
<dbReference type="InterPro" id="IPR008207">
    <property type="entry name" value="Sig_transdc_His_kin_Hpt_dom"/>
</dbReference>
<reference evidence="14 15" key="1">
    <citation type="journal article" date="2023" name="Limnol Oceanogr Lett">
        <title>Environmental adaptations by the intertidal Antarctic cyanobacterium Halotia branconii CENA392 as revealed using long-read genome sequencing.</title>
        <authorList>
            <person name="Dextro R.B."/>
            <person name="Delbaje E."/>
            <person name="Freitas P.N.N."/>
            <person name="Geraldes V."/>
            <person name="Pinto E."/>
            <person name="Long P.F."/>
            <person name="Fiore M.F."/>
        </authorList>
    </citation>
    <scope>NUCLEOTIDE SEQUENCE [LARGE SCALE GENOMIC DNA]</scope>
    <source>
        <strain evidence="14 15">CENA392</strain>
    </source>
</reference>
<protein>
    <recommendedName>
        <fullName evidence="2">histidine kinase</fullName>
        <ecNumber evidence="2">2.7.13.3</ecNumber>
    </recommendedName>
</protein>
<dbReference type="InterPro" id="IPR011006">
    <property type="entry name" value="CheY-like_superfamily"/>
</dbReference>
<dbReference type="InterPro" id="IPR036641">
    <property type="entry name" value="HPT_dom_sf"/>
</dbReference>
<feature type="domain" description="HPt" evidence="13">
    <location>
        <begin position="1"/>
        <end position="108"/>
    </location>
</feature>
<dbReference type="Gene3D" id="1.10.287.560">
    <property type="entry name" value="Histidine kinase CheA-like, homodimeric domain"/>
    <property type="match status" value="1"/>
</dbReference>
<dbReference type="InterPro" id="IPR036097">
    <property type="entry name" value="HisK_dim/P_sf"/>
</dbReference>
<dbReference type="InterPro" id="IPR003594">
    <property type="entry name" value="HATPase_dom"/>
</dbReference>
<dbReference type="RefSeq" id="WP_281481465.1">
    <property type="nucleotide sequence ID" value="NZ_CP124543.1"/>
</dbReference>
<dbReference type="Pfam" id="PF01584">
    <property type="entry name" value="CheW"/>
    <property type="match status" value="1"/>
</dbReference>
<dbReference type="PROSITE" id="PS50851">
    <property type="entry name" value="CHEW"/>
    <property type="match status" value="1"/>
</dbReference>
<evidence type="ECO:0000313" key="15">
    <source>
        <dbReference type="Proteomes" id="UP001223520"/>
    </source>
</evidence>
<dbReference type="SMART" id="SM00387">
    <property type="entry name" value="HATPase_c"/>
    <property type="match status" value="1"/>
</dbReference>
<dbReference type="Gene3D" id="3.40.50.2300">
    <property type="match status" value="1"/>
</dbReference>
<dbReference type="InterPro" id="IPR001789">
    <property type="entry name" value="Sig_transdc_resp-reg_receiver"/>
</dbReference>
<dbReference type="InterPro" id="IPR004105">
    <property type="entry name" value="CheA-like_dim"/>
</dbReference>
<keyword evidence="4 14" id="KW-0808">Transferase</keyword>
<keyword evidence="5 14" id="KW-0418">Kinase</keyword>
<evidence type="ECO:0000256" key="4">
    <source>
        <dbReference type="ARBA" id="ARBA00022679"/>
    </source>
</evidence>
<accession>A0AAJ6P7V4</accession>
<dbReference type="InterPro" id="IPR051315">
    <property type="entry name" value="Bact_Chemotaxis_CheA"/>
</dbReference>
<dbReference type="PANTHER" id="PTHR43395:SF1">
    <property type="entry name" value="CHEMOTAXIS PROTEIN CHEA"/>
    <property type="match status" value="1"/>
</dbReference>
<dbReference type="KEGG" id="hbq:QI031_20320"/>
<dbReference type="Pfam" id="PF01627">
    <property type="entry name" value="Hpt"/>
    <property type="match status" value="1"/>
</dbReference>
<dbReference type="SUPFAM" id="SSF55874">
    <property type="entry name" value="ATPase domain of HSP90 chaperone/DNA topoisomerase II/histidine kinase"/>
    <property type="match status" value="1"/>
</dbReference>
<dbReference type="SUPFAM" id="SSF52172">
    <property type="entry name" value="CheY-like"/>
    <property type="match status" value="1"/>
</dbReference>
<dbReference type="GO" id="GO:0006935">
    <property type="term" value="P:chemotaxis"/>
    <property type="evidence" value="ECO:0007669"/>
    <property type="project" value="InterPro"/>
</dbReference>
<keyword evidence="6" id="KW-0902">Two-component regulatory system</keyword>
<dbReference type="FunFam" id="3.30.565.10:FF:000016">
    <property type="entry name" value="Chemotaxis protein CheA, putative"/>
    <property type="match status" value="1"/>
</dbReference>
<evidence type="ECO:0000256" key="8">
    <source>
        <dbReference type="PROSITE-ProRule" id="PRU00169"/>
    </source>
</evidence>
<feature type="domain" description="CheW-like" evidence="12">
    <location>
        <begin position="667"/>
        <end position="810"/>
    </location>
</feature>
<evidence type="ECO:0000256" key="2">
    <source>
        <dbReference type="ARBA" id="ARBA00012438"/>
    </source>
</evidence>
<dbReference type="Gene3D" id="3.30.565.10">
    <property type="entry name" value="Histidine kinase-like ATPase, C-terminal domain"/>
    <property type="match status" value="1"/>
</dbReference>
<dbReference type="InterPro" id="IPR036890">
    <property type="entry name" value="HATPase_C_sf"/>
</dbReference>
<dbReference type="Gene3D" id="1.20.120.160">
    <property type="entry name" value="HPT domain"/>
    <property type="match status" value="1"/>
</dbReference>
<sequence length="974" mass="108833">MDKELEIQMQFLEETTDYLNTLETVLLEINASNHIVDLDKINAALRAAHSIKGGAAMMGFRSLSDLAHRLEDLLKVFKTSKNSLDIDTQLQTLLLSAVDWLRQIVELLSEGNAIEEEWLAAFCYPVFDELRDRLGDPTPEDATTMLSPEDGQDIIPLLFETEVEGCLQRLESVLADSAQPCLQEEVAIMAAELGGLGEMLQLPAFTQLCESITRHIESPPPDRVAEIAQLALQAWRRSQALVLTNQRDNLPTDIELSEVAKAPVNNIVSEPLSKAEAIAQFLATDVDDIEIVAEETNLADVSETNILFTPEISPSETKLEAVSVNKDREAHDNTVRVPSKQLEQINDLFGELIVQRNGLNSHLEKLRKLVRHLSQRVQILDRENQELRTAYDKISTETAAMPDSVIIVPDDRQHTQEFDALEMDRYNELNLRSQEVMETIVQVQEVSTDIQLSVDDTDQIARKLSKTSKQLQTKLTHIRMRPLTDLVERFPRALRDLNVEHGKNVQLKVEGGNTLIERSILEALNDPLMHLLRNAFDHGIEDATTRHALGKPEQGLIEIKAMHRGNRTIITMRDDGRGISLDKIRSRALAMKLDAALVDSASDDELLSLIFEPGFSTSDQVTALSGRGVGMDVVRNNLKLVRGDITVDTEFGVGTTFTLSVPFTLSVARVLLVESNKMLLAFSTDVVAEIFLLQNERVFPMAGSEVLNWQGTMLPLIRLNRYFEFNCPRYDSLELETPAAINASSVLIVKGNNQSVAIQVDRCWGEQEVAIRQVEGNIPLPEGFNNCTILGDGRVVALVNTNELLYWIATNQRTPRNNQLPSARLKTPFLFFDAQKIPATPAKPKGMILIVDDSINVRRFLALTLEKGGYEVEQAKDGQDALEKLESGLKVEAVICDIEMPRLDGYGFLGRINSNLNMKKIPVAMLTSRSSNKHRQLAMQLGARAYFSKPYNEQELLKTLEEIICNVAETAISN</sequence>
<dbReference type="PROSITE" id="PS50109">
    <property type="entry name" value="HIS_KIN"/>
    <property type="match status" value="1"/>
</dbReference>
<evidence type="ECO:0000259" key="12">
    <source>
        <dbReference type="PROSITE" id="PS50851"/>
    </source>
</evidence>
<feature type="modified residue" description="4-aspartylphosphate" evidence="8">
    <location>
        <position position="897"/>
    </location>
</feature>
<dbReference type="InterPro" id="IPR002545">
    <property type="entry name" value="CheW-lke_dom"/>
</dbReference>
<keyword evidence="9" id="KW-0175">Coiled coil</keyword>
<evidence type="ECO:0000313" key="14">
    <source>
        <dbReference type="EMBL" id="WGV24134.1"/>
    </source>
</evidence>
<dbReference type="Pfam" id="PF02895">
    <property type="entry name" value="H-kinase_dim"/>
    <property type="match status" value="1"/>
</dbReference>
<dbReference type="InterPro" id="IPR036061">
    <property type="entry name" value="CheW-like_dom_sf"/>
</dbReference>
<dbReference type="GO" id="GO:0000155">
    <property type="term" value="F:phosphorelay sensor kinase activity"/>
    <property type="evidence" value="ECO:0007669"/>
    <property type="project" value="InterPro"/>
</dbReference>
<name>A0AAJ6P7V4_9CYAN</name>